<dbReference type="Proteomes" id="UP000580250">
    <property type="component" value="Unassembled WGS sequence"/>
</dbReference>
<keyword evidence="2 8" id="KW-0489">Methyltransferase</keyword>
<sequence>MEEKIKKNEETAILVDDCNNKKGSHFLKYNNFVEEGDTVIIYVNPGTKYSIVVKRGKTIHMKYAGYVHILRPSPHLWTQTCPKRTQILYTPDIGTIILLLDIKPGSIVCETGTGSGSLTHALATTVGPKGKVYSYDIEAERVEAVKAEIETHGLSSTVSINCHNSCSSNGFPPEISNKCDALFLDLPSPWLAVEACVEALNPNKFGRLVSFSPCIEQVQQMVQTLDKNGFISIETIEIVPRKLKVINVESETLAETALLGSNLPINYKGIEENTLTKQQNKNRRNKRKHPKWATEGNEEVEKDGGKNSKKEIIFDTIPFPTNQPTHTGYLTSATLLLKQQRV</sequence>
<dbReference type="EC" id="2.1.1.220" evidence="8"/>
<dbReference type="AlphaFoldDB" id="A0A6V7WQ19"/>
<dbReference type="PIRSF" id="PIRSF017269">
    <property type="entry name" value="GCD14"/>
    <property type="match status" value="1"/>
</dbReference>
<evidence type="ECO:0000256" key="8">
    <source>
        <dbReference type="PIRNR" id="PIRNR017269"/>
    </source>
</evidence>
<protein>
    <recommendedName>
        <fullName evidence="8">tRNA (adenine(58)-N(1))-methyltransferase catalytic subunit TRMT61A</fullName>
        <ecNumber evidence="8">2.1.1.220</ecNumber>
    </recommendedName>
</protein>
<dbReference type="InterPro" id="IPR029063">
    <property type="entry name" value="SAM-dependent_MTases_sf"/>
</dbReference>
<evidence type="ECO:0000256" key="9">
    <source>
        <dbReference type="PIRSR" id="PIRSR017269-1"/>
    </source>
</evidence>
<feature type="binding site" evidence="9">
    <location>
        <begin position="115"/>
        <end position="118"/>
    </location>
    <ligand>
        <name>S-adenosyl-L-methionine</name>
        <dbReference type="ChEBI" id="CHEBI:59789"/>
    </ligand>
</feature>
<feature type="binding site" evidence="9">
    <location>
        <position position="185"/>
    </location>
    <ligand>
        <name>S-adenosyl-L-methionine</name>
        <dbReference type="ChEBI" id="CHEBI:59789"/>
    </ligand>
</feature>
<dbReference type="OrthoDB" id="1925287at2759"/>
<evidence type="ECO:0000256" key="7">
    <source>
        <dbReference type="ARBA" id="ARBA00048481"/>
    </source>
</evidence>
<dbReference type="GO" id="GO:0031515">
    <property type="term" value="C:tRNA (m1A) methyltransferase complex"/>
    <property type="evidence" value="ECO:0007669"/>
    <property type="project" value="UniProtKB-UniRule"/>
</dbReference>
<comment type="similarity">
    <text evidence="8">Belongs to the class I-like SAM-binding methyltransferase superfamily. TRM61 family.</text>
</comment>
<dbReference type="PROSITE" id="PS51620">
    <property type="entry name" value="SAM_TRM61"/>
    <property type="match status" value="1"/>
</dbReference>
<feature type="domain" description="tRNA (adenine(58)-N(1))-methyltransferase catalytic subunit TRM61 C-terminal" evidence="11">
    <location>
        <begin position="65"/>
        <end position="334"/>
    </location>
</feature>
<proteinExistence type="inferred from homology"/>
<evidence type="ECO:0000256" key="10">
    <source>
        <dbReference type="SAM" id="MobiDB-lite"/>
    </source>
</evidence>
<keyword evidence="5 8" id="KW-0819">tRNA processing</keyword>
<keyword evidence="6 8" id="KW-0539">Nucleus</keyword>
<accession>A0A6V7WQ19</accession>
<comment type="caution">
    <text evidence="12">The sequence shown here is derived from an EMBL/GenBank/DDBJ whole genome shotgun (WGS) entry which is preliminary data.</text>
</comment>
<dbReference type="GO" id="GO:0030488">
    <property type="term" value="P:tRNA methylation"/>
    <property type="evidence" value="ECO:0007669"/>
    <property type="project" value="InterPro"/>
</dbReference>
<dbReference type="InterPro" id="IPR014816">
    <property type="entry name" value="tRNA_MeTrfase_Gcd14"/>
</dbReference>
<gene>
    <name evidence="12" type="ORF">MENT_LOCUS41813</name>
</gene>
<evidence type="ECO:0000313" key="13">
    <source>
        <dbReference type="Proteomes" id="UP000580250"/>
    </source>
</evidence>
<name>A0A6V7WQ19_MELEN</name>
<comment type="subcellular location">
    <subcellularLocation>
        <location evidence="1 8">Nucleus</location>
    </subcellularLocation>
</comment>
<evidence type="ECO:0000259" key="11">
    <source>
        <dbReference type="Pfam" id="PF08704"/>
    </source>
</evidence>
<evidence type="ECO:0000256" key="1">
    <source>
        <dbReference type="ARBA" id="ARBA00004123"/>
    </source>
</evidence>
<comment type="catalytic activity">
    <reaction evidence="8">
        <text>adenosine(58) in tRNA + S-adenosyl-L-methionine = N(1)-methyladenosine(58) in tRNA + S-adenosyl-L-homocysteine + H(+)</text>
        <dbReference type="Rhea" id="RHEA:43152"/>
        <dbReference type="Rhea" id="RHEA-COMP:10365"/>
        <dbReference type="Rhea" id="RHEA-COMP:10366"/>
        <dbReference type="ChEBI" id="CHEBI:15378"/>
        <dbReference type="ChEBI" id="CHEBI:57856"/>
        <dbReference type="ChEBI" id="CHEBI:59789"/>
        <dbReference type="ChEBI" id="CHEBI:74411"/>
        <dbReference type="ChEBI" id="CHEBI:74491"/>
        <dbReference type="EC" id="2.1.1.220"/>
    </reaction>
</comment>
<evidence type="ECO:0000313" key="12">
    <source>
        <dbReference type="EMBL" id="CAD2189114.1"/>
    </source>
</evidence>
<dbReference type="Gene3D" id="3.10.330.20">
    <property type="match status" value="1"/>
</dbReference>
<dbReference type="InterPro" id="IPR049470">
    <property type="entry name" value="TRM61_C"/>
</dbReference>
<keyword evidence="4 8" id="KW-0949">S-adenosyl-L-methionine</keyword>
<dbReference type="GO" id="GO:0160107">
    <property type="term" value="F:tRNA (adenine(58)-N1)-methyltransferase activity"/>
    <property type="evidence" value="ECO:0007669"/>
    <property type="project" value="UniProtKB-EC"/>
</dbReference>
<evidence type="ECO:0000256" key="3">
    <source>
        <dbReference type="ARBA" id="ARBA00022679"/>
    </source>
</evidence>
<dbReference type="EMBL" id="CAJEWN010000732">
    <property type="protein sequence ID" value="CAD2189114.1"/>
    <property type="molecule type" value="Genomic_DNA"/>
</dbReference>
<feature type="binding site" evidence="9">
    <location>
        <position position="136"/>
    </location>
    <ligand>
        <name>S-adenosyl-L-methionine</name>
        <dbReference type="ChEBI" id="CHEBI:59789"/>
    </ligand>
</feature>
<feature type="compositionally biased region" description="Basic residues" evidence="10">
    <location>
        <begin position="280"/>
        <end position="291"/>
    </location>
</feature>
<reference evidence="12 13" key="1">
    <citation type="submission" date="2020-08" db="EMBL/GenBank/DDBJ databases">
        <authorList>
            <person name="Koutsovoulos G."/>
            <person name="Danchin GJ E."/>
        </authorList>
    </citation>
    <scope>NUCLEOTIDE SEQUENCE [LARGE SCALE GENOMIC DNA]</scope>
</reference>
<evidence type="ECO:0000256" key="2">
    <source>
        <dbReference type="ARBA" id="ARBA00022603"/>
    </source>
</evidence>
<comment type="catalytic activity">
    <reaction evidence="7">
        <text>an adenosine in mRNA + S-adenosyl-L-methionine = an N(1)-methyladenosine in mRNA + S-adenosyl-L-homocysteine + H(+)</text>
        <dbReference type="Rhea" id="RHEA:55392"/>
        <dbReference type="Rhea" id="RHEA-COMP:12414"/>
        <dbReference type="Rhea" id="RHEA-COMP:12415"/>
        <dbReference type="ChEBI" id="CHEBI:15378"/>
        <dbReference type="ChEBI" id="CHEBI:57856"/>
        <dbReference type="ChEBI" id="CHEBI:59789"/>
        <dbReference type="ChEBI" id="CHEBI:74411"/>
        <dbReference type="ChEBI" id="CHEBI:74491"/>
    </reaction>
</comment>
<organism evidence="12 13">
    <name type="scientific">Meloidogyne enterolobii</name>
    <name type="common">Root-knot nematode worm</name>
    <name type="synonym">Meloidogyne mayaguensis</name>
    <dbReference type="NCBI Taxonomy" id="390850"/>
    <lineage>
        <taxon>Eukaryota</taxon>
        <taxon>Metazoa</taxon>
        <taxon>Ecdysozoa</taxon>
        <taxon>Nematoda</taxon>
        <taxon>Chromadorea</taxon>
        <taxon>Rhabditida</taxon>
        <taxon>Tylenchina</taxon>
        <taxon>Tylenchomorpha</taxon>
        <taxon>Tylenchoidea</taxon>
        <taxon>Meloidogynidae</taxon>
        <taxon>Meloidogyninae</taxon>
        <taxon>Meloidogyne</taxon>
    </lineage>
</organism>
<feature type="region of interest" description="Disordered" evidence="10">
    <location>
        <begin position="274"/>
        <end position="307"/>
    </location>
</feature>
<comment type="function">
    <text evidence="8">Catalytic subunit of tRNA (adenine-N(1)-)-methyltransferase, which catalyzes the formation of N(1)-methyladenine at position 58 (m1A58) in initiator methionyl-tRNA.</text>
</comment>
<dbReference type="Pfam" id="PF08704">
    <property type="entry name" value="GCD14"/>
    <property type="match status" value="1"/>
</dbReference>
<evidence type="ECO:0000256" key="5">
    <source>
        <dbReference type="ARBA" id="ARBA00022694"/>
    </source>
</evidence>
<keyword evidence="3 8" id="KW-0808">Transferase</keyword>
<evidence type="ECO:0000256" key="4">
    <source>
        <dbReference type="ARBA" id="ARBA00022691"/>
    </source>
</evidence>
<dbReference type="Gene3D" id="3.40.50.150">
    <property type="entry name" value="Vaccinia Virus protein VP39"/>
    <property type="match status" value="1"/>
</dbReference>
<dbReference type="GO" id="GO:0005634">
    <property type="term" value="C:nucleus"/>
    <property type="evidence" value="ECO:0007669"/>
    <property type="project" value="UniProtKB-SubCell"/>
</dbReference>
<dbReference type="SUPFAM" id="SSF53335">
    <property type="entry name" value="S-adenosyl-L-methionine-dependent methyltransferases"/>
    <property type="match status" value="1"/>
</dbReference>
<dbReference type="PANTHER" id="PTHR12133:SF2">
    <property type="entry name" value="TRNA (ADENINE(58)-N(1))-METHYLTRANSFERASE CATALYTIC SUBUNIT TRMT61A"/>
    <property type="match status" value="1"/>
</dbReference>
<dbReference type="PANTHER" id="PTHR12133">
    <property type="entry name" value="TRNA (ADENINE(58)-N(1))-METHYLTRANSFERASE"/>
    <property type="match status" value="1"/>
</dbReference>
<evidence type="ECO:0000256" key="6">
    <source>
        <dbReference type="ARBA" id="ARBA00023242"/>
    </source>
</evidence>